<dbReference type="AlphaFoldDB" id="A0A9D1VQQ2"/>
<evidence type="ECO:0000256" key="2">
    <source>
        <dbReference type="ARBA" id="ARBA00005236"/>
    </source>
</evidence>
<evidence type="ECO:0000256" key="1">
    <source>
        <dbReference type="ARBA" id="ARBA00004651"/>
    </source>
</evidence>
<evidence type="ECO:0000256" key="4">
    <source>
        <dbReference type="ARBA" id="ARBA00022692"/>
    </source>
</evidence>
<feature type="transmembrane region" description="Helical" evidence="7">
    <location>
        <begin position="274"/>
        <end position="300"/>
    </location>
</feature>
<dbReference type="GO" id="GO:0044874">
    <property type="term" value="P:lipoprotein localization to outer membrane"/>
    <property type="evidence" value="ECO:0007669"/>
    <property type="project" value="TreeGrafter"/>
</dbReference>
<dbReference type="Pfam" id="PF12704">
    <property type="entry name" value="MacB_PCD"/>
    <property type="match status" value="1"/>
</dbReference>
<reference evidence="10" key="2">
    <citation type="submission" date="2021-04" db="EMBL/GenBank/DDBJ databases">
        <authorList>
            <person name="Gilroy R."/>
        </authorList>
    </citation>
    <scope>NUCLEOTIDE SEQUENCE</scope>
    <source>
        <strain evidence="10">ChiHjej12B11-16260</strain>
    </source>
</reference>
<dbReference type="InterPro" id="IPR003838">
    <property type="entry name" value="ABC3_permease_C"/>
</dbReference>
<feature type="transmembrane region" description="Helical" evidence="7">
    <location>
        <begin position="378"/>
        <end position="399"/>
    </location>
</feature>
<accession>A0A9D1VQQ2</accession>
<dbReference type="PANTHER" id="PTHR30489:SF0">
    <property type="entry name" value="LIPOPROTEIN-RELEASING SYSTEM TRANSMEMBRANE PROTEIN LOLE"/>
    <property type="match status" value="1"/>
</dbReference>
<keyword evidence="5 7" id="KW-1133">Transmembrane helix</keyword>
<dbReference type="InterPro" id="IPR051447">
    <property type="entry name" value="Lipoprotein-release_system"/>
</dbReference>
<sequence>MVLSLRIAARYLFSKKSHSAINVISIISVCGVAIITAALICTLSVYNGFSHLIGSLLSEIQPDIKILPAAGKTIAGDDAIWDEIAAWDDVAMLSPVIEETALAVYDRQLPVVVKGIPDNYDELTGLAHTIVTGEYLLRDSIVSYAIIGAGVAVRLEAGVAYSRPIELYAPHRRGRVNIVNPAASFTSRRFFVSAAFYSNQAPYDDNVVYIPIDEARVLFDYPTEATAIELRCAADVSAERLVQRLEKRLGSDYVVQDRYKQNGESFRWMQIEKWITFLILVFILLIAVFNIVGALSMLIVDKKEHIATLRSLGADDKLIVRIFMTEGWLISMIGALSGLVIGVLLCWLQQEFGLLRLGDSGAFIVEAYPVKLEWVDTLMVTAVVLLLGALTASFPARMLKRKR</sequence>
<feature type="domain" description="ABC3 transporter permease C-terminal" evidence="8">
    <location>
        <begin position="278"/>
        <end position="401"/>
    </location>
</feature>
<feature type="transmembrane region" description="Helical" evidence="7">
    <location>
        <begin position="327"/>
        <end position="350"/>
    </location>
</feature>
<evidence type="ECO:0000259" key="9">
    <source>
        <dbReference type="Pfam" id="PF12704"/>
    </source>
</evidence>
<evidence type="ECO:0000259" key="8">
    <source>
        <dbReference type="Pfam" id="PF02687"/>
    </source>
</evidence>
<dbReference type="EMBL" id="DXFB01000086">
    <property type="protein sequence ID" value="HIX45215.1"/>
    <property type="molecule type" value="Genomic_DNA"/>
</dbReference>
<dbReference type="Proteomes" id="UP000824246">
    <property type="component" value="Unassembled WGS sequence"/>
</dbReference>
<name>A0A9D1VQQ2_9BACT</name>
<evidence type="ECO:0000313" key="10">
    <source>
        <dbReference type="EMBL" id="HIX45215.1"/>
    </source>
</evidence>
<evidence type="ECO:0000256" key="3">
    <source>
        <dbReference type="ARBA" id="ARBA00022475"/>
    </source>
</evidence>
<dbReference type="PANTHER" id="PTHR30489">
    <property type="entry name" value="LIPOPROTEIN-RELEASING SYSTEM TRANSMEMBRANE PROTEIN LOLE"/>
    <property type="match status" value="1"/>
</dbReference>
<organism evidence="10 11">
    <name type="scientific">Candidatus Barnesiella excrementipullorum</name>
    <dbReference type="NCBI Taxonomy" id="2838479"/>
    <lineage>
        <taxon>Bacteria</taxon>
        <taxon>Pseudomonadati</taxon>
        <taxon>Bacteroidota</taxon>
        <taxon>Bacteroidia</taxon>
        <taxon>Bacteroidales</taxon>
        <taxon>Barnesiellaceae</taxon>
        <taxon>Barnesiella</taxon>
    </lineage>
</organism>
<reference evidence="10" key="1">
    <citation type="journal article" date="2021" name="PeerJ">
        <title>Extensive microbial diversity within the chicken gut microbiome revealed by metagenomics and culture.</title>
        <authorList>
            <person name="Gilroy R."/>
            <person name="Ravi A."/>
            <person name="Getino M."/>
            <person name="Pursley I."/>
            <person name="Horton D.L."/>
            <person name="Alikhan N.F."/>
            <person name="Baker D."/>
            <person name="Gharbi K."/>
            <person name="Hall N."/>
            <person name="Watson M."/>
            <person name="Adriaenssens E.M."/>
            <person name="Foster-Nyarko E."/>
            <person name="Jarju S."/>
            <person name="Secka A."/>
            <person name="Antonio M."/>
            <person name="Oren A."/>
            <person name="Chaudhuri R.R."/>
            <person name="La Ragione R."/>
            <person name="Hildebrand F."/>
            <person name="Pallen M.J."/>
        </authorList>
    </citation>
    <scope>NUCLEOTIDE SEQUENCE</scope>
    <source>
        <strain evidence="10">ChiHjej12B11-16260</strain>
    </source>
</reference>
<dbReference type="InterPro" id="IPR025857">
    <property type="entry name" value="MacB_PCD"/>
</dbReference>
<feature type="domain" description="MacB-like periplasmic core" evidence="9">
    <location>
        <begin position="25"/>
        <end position="247"/>
    </location>
</feature>
<proteinExistence type="inferred from homology"/>
<gene>
    <name evidence="10" type="ORF">H9982_03245</name>
</gene>
<keyword evidence="6 7" id="KW-0472">Membrane</keyword>
<comment type="subcellular location">
    <subcellularLocation>
        <location evidence="1">Cell membrane</location>
        <topology evidence="1">Multi-pass membrane protein</topology>
    </subcellularLocation>
</comment>
<dbReference type="GO" id="GO:0098797">
    <property type="term" value="C:plasma membrane protein complex"/>
    <property type="evidence" value="ECO:0007669"/>
    <property type="project" value="TreeGrafter"/>
</dbReference>
<feature type="transmembrane region" description="Helical" evidence="7">
    <location>
        <begin position="21"/>
        <end position="46"/>
    </location>
</feature>
<keyword evidence="4 7" id="KW-0812">Transmembrane</keyword>
<evidence type="ECO:0000256" key="5">
    <source>
        <dbReference type="ARBA" id="ARBA00022989"/>
    </source>
</evidence>
<dbReference type="Pfam" id="PF02687">
    <property type="entry name" value="FtsX"/>
    <property type="match status" value="1"/>
</dbReference>
<protein>
    <submittedName>
        <fullName evidence="10">FtsX-like permease family protein</fullName>
    </submittedName>
</protein>
<comment type="similarity">
    <text evidence="2">Belongs to the ABC-4 integral membrane protein family. LolC/E subfamily.</text>
</comment>
<evidence type="ECO:0000256" key="7">
    <source>
        <dbReference type="SAM" id="Phobius"/>
    </source>
</evidence>
<evidence type="ECO:0000313" key="11">
    <source>
        <dbReference type="Proteomes" id="UP000824246"/>
    </source>
</evidence>
<comment type="caution">
    <text evidence="10">The sequence shown here is derived from an EMBL/GenBank/DDBJ whole genome shotgun (WGS) entry which is preliminary data.</text>
</comment>
<keyword evidence="3" id="KW-1003">Cell membrane</keyword>
<evidence type="ECO:0000256" key="6">
    <source>
        <dbReference type="ARBA" id="ARBA00023136"/>
    </source>
</evidence>